<evidence type="ECO:0000313" key="1">
    <source>
        <dbReference type="EMBL" id="CBN80310.1"/>
    </source>
</evidence>
<dbReference type="Proteomes" id="UP000002630">
    <property type="component" value="Linkage Group LG16"/>
</dbReference>
<dbReference type="AlphaFoldDB" id="D8LP39"/>
<protein>
    <submittedName>
        <fullName evidence="1">Uncharacterized protein</fullName>
    </submittedName>
</protein>
<reference evidence="1 2" key="1">
    <citation type="journal article" date="2010" name="Nature">
        <title>The Ectocarpus genome and the independent evolution of multicellularity in brown algae.</title>
        <authorList>
            <person name="Cock J.M."/>
            <person name="Sterck L."/>
            <person name="Rouze P."/>
            <person name="Scornet D."/>
            <person name="Allen A.E."/>
            <person name="Amoutzias G."/>
            <person name="Anthouard V."/>
            <person name="Artiguenave F."/>
            <person name="Aury J.M."/>
            <person name="Badger J.H."/>
            <person name="Beszteri B."/>
            <person name="Billiau K."/>
            <person name="Bonnet E."/>
            <person name="Bothwell J.H."/>
            <person name="Bowler C."/>
            <person name="Boyen C."/>
            <person name="Brownlee C."/>
            <person name="Carrano C.J."/>
            <person name="Charrier B."/>
            <person name="Cho G.Y."/>
            <person name="Coelho S.M."/>
            <person name="Collen J."/>
            <person name="Corre E."/>
            <person name="Da Silva C."/>
            <person name="Delage L."/>
            <person name="Delaroque N."/>
            <person name="Dittami S.M."/>
            <person name="Doulbeau S."/>
            <person name="Elias M."/>
            <person name="Farnham G."/>
            <person name="Gachon C.M."/>
            <person name="Gschloessl B."/>
            <person name="Heesch S."/>
            <person name="Jabbari K."/>
            <person name="Jubin C."/>
            <person name="Kawai H."/>
            <person name="Kimura K."/>
            <person name="Kloareg B."/>
            <person name="Kupper F.C."/>
            <person name="Lang D."/>
            <person name="Le Bail A."/>
            <person name="Leblanc C."/>
            <person name="Lerouge P."/>
            <person name="Lohr M."/>
            <person name="Lopez P.J."/>
            <person name="Martens C."/>
            <person name="Maumus F."/>
            <person name="Michel G."/>
            <person name="Miranda-Saavedra D."/>
            <person name="Morales J."/>
            <person name="Moreau H."/>
            <person name="Motomura T."/>
            <person name="Nagasato C."/>
            <person name="Napoli C.A."/>
            <person name="Nelson D.R."/>
            <person name="Nyvall-Collen P."/>
            <person name="Peters A.F."/>
            <person name="Pommier C."/>
            <person name="Potin P."/>
            <person name="Poulain J."/>
            <person name="Quesneville H."/>
            <person name="Read B."/>
            <person name="Rensing S.A."/>
            <person name="Ritter A."/>
            <person name="Rousvoal S."/>
            <person name="Samanta M."/>
            <person name="Samson G."/>
            <person name="Schroeder D.C."/>
            <person name="Segurens B."/>
            <person name="Strittmatter M."/>
            <person name="Tonon T."/>
            <person name="Tregear J.W."/>
            <person name="Valentin K."/>
            <person name="von Dassow P."/>
            <person name="Yamagishi T."/>
            <person name="Van de Peer Y."/>
            <person name="Wincker P."/>
        </authorList>
    </citation>
    <scope>NUCLEOTIDE SEQUENCE [LARGE SCALE GENOMIC DNA]</scope>
    <source>
        <strain evidence="2">Ec32 / CCAP1310/4</strain>
    </source>
</reference>
<dbReference type="EMBL" id="FN649741">
    <property type="protein sequence ID" value="CBN80310.1"/>
    <property type="molecule type" value="Genomic_DNA"/>
</dbReference>
<dbReference type="InParanoid" id="D8LP39"/>
<keyword evidence="2" id="KW-1185">Reference proteome</keyword>
<evidence type="ECO:0000313" key="2">
    <source>
        <dbReference type="Proteomes" id="UP000002630"/>
    </source>
</evidence>
<gene>
    <name evidence="1" type="ORF">Esi_0052_0281</name>
</gene>
<sequence length="60" mass="6909">MGNCLPCLREREVDRRSARSSYFDAKLREKEVMAYTCSEFKKEKRLGVTVSRFKSDGGGE</sequence>
<name>D8LP39_ECTSI</name>
<accession>D8LP39</accession>
<dbReference type="EMBL" id="FN648730">
    <property type="protein sequence ID" value="CBN80310.1"/>
    <property type="molecule type" value="Genomic_DNA"/>
</dbReference>
<proteinExistence type="predicted"/>
<organism evidence="1 2">
    <name type="scientific">Ectocarpus siliculosus</name>
    <name type="common">Brown alga</name>
    <name type="synonym">Conferva siliculosa</name>
    <dbReference type="NCBI Taxonomy" id="2880"/>
    <lineage>
        <taxon>Eukaryota</taxon>
        <taxon>Sar</taxon>
        <taxon>Stramenopiles</taxon>
        <taxon>Ochrophyta</taxon>
        <taxon>PX clade</taxon>
        <taxon>Phaeophyceae</taxon>
        <taxon>Ectocarpales</taxon>
        <taxon>Ectocarpaceae</taxon>
        <taxon>Ectocarpus</taxon>
    </lineage>
</organism>